<evidence type="ECO:0000256" key="1">
    <source>
        <dbReference type="ARBA" id="ARBA00001946"/>
    </source>
</evidence>
<feature type="domain" description="PIN" evidence="9">
    <location>
        <begin position="4"/>
        <end position="123"/>
    </location>
</feature>
<dbReference type="GO" id="GO:0016787">
    <property type="term" value="F:hydrolase activity"/>
    <property type="evidence" value="ECO:0007669"/>
    <property type="project" value="UniProtKB-KW"/>
</dbReference>
<name>A0A1H4BVW1_XYLRU</name>
<keyword evidence="4 8" id="KW-0479">Metal-binding</keyword>
<evidence type="ECO:0000259" key="9">
    <source>
        <dbReference type="Pfam" id="PF01850"/>
    </source>
</evidence>
<comment type="cofactor">
    <cofactor evidence="1 8">
        <name>Mg(2+)</name>
        <dbReference type="ChEBI" id="CHEBI:18420"/>
    </cofactor>
</comment>
<keyword evidence="6 8" id="KW-0460">Magnesium</keyword>
<comment type="function">
    <text evidence="8">Toxic component of a toxin-antitoxin (TA) system. An RNase.</text>
</comment>
<evidence type="ECO:0000256" key="6">
    <source>
        <dbReference type="ARBA" id="ARBA00022842"/>
    </source>
</evidence>
<dbReference type="InterPro" id="IPR022907">
    <property type="entry name" value="VapC_family"/>
</dbReference>
<dbReference type="RefSeq" id="WP_074761028.1">
    <property type="nucleotide sequence ID" value="NZ_FNRF01000003.1"/>
</dbReference>
<dbReference type="PANTHER" id="PTHR33653">
    <property type="entry name" value="RIBONUCLEASE VAPC2"/>
    <property type="match status" value="1"/>
</dbReference>
<dbReference type="Pfam" id="PF01850">
    <property type="entry name" value="PIN"/>
    <property type="match status" value="1"/>
</dbReference>
<organism evidence="10 11">
    <name type="scientific">Xylanibacter ruminicola</name>
    <name type="common">Prevotella ruminicola</name>
    <dbReference type="NCBI Taxonomy" id="839"/>
    <lineage>
        <taxon>Bacteria</taxon>
        <taxon>Pseudomonadati</taxon>
        <taxon>Bacteroidota</taxon>
        <taxon>Bacteroidia</taxon>
        <taxon>Bacteroidales</taxon>
        <taxon>Prevotellaceae</taxon>
        <taxon>Xylanibacter</taxon>
    </lineage>
</organism>
<gene>
    <name evidence="8" type="primary">vapC</name>
    <name evidence="10" type="ORF">SAMN05216462_1642</name>
</gene>
<dbReference type="InterPro" id="IPR029060">
    <property type="entry name" value="PIN-like_dom_sf"/>
</dbReference>
<evidence type="ECO:0000256" key="3">
    <source>
        <dbReference type="ARBA" id="ARBA00022722"/>
    </source>
</evidence>
<evidence type="ECO:0000256" key="2">
    <source>
        <dbReference type="ARBA" id="ARBA00022649"/>
    </source>
</evidence>
<dbReference type="HAMAP" id="MF_00265">
    <property type="entry name" value="VapC_Nob1"/>
    <property type="match status" value="1"/>
</dbReference>
<protein>
    <recommendedName>
        <fullName evidence="8">Ribonuclease VapC</fullName>
        <shortName evidence="8">RNase VapC</shortName>
        <ecNumber evidence="8">3.1.-.-</ecNumber>
    </recommendedName>
    <alternativeName>
        <fullName evidence="8">Toxin VapC</fullName>
    </alternativeName>
</protein>
<evidence type="ECO:0000313" key="11">
    <source>
        <dbReference type="Proteomes" id="UP000182257"/>
    </source>
</evidence>
<dbReference type="GO" id="GO:0090729">
    <property type="term" value="F:toxin activity"/>
    <property type="evidence" value="ECO:0007669"/>
    <property type="project" value="UniProtKB-KW"/>
</dbReference>
<dbReference type="GO" id="GO:0004519">
    <property type="term" value="F:endonuclease activity"/>
    <property type="evidence" value="ECO:0007669"/>
    <property type="project" value="UniProtKB-KW"/>
</dbReference>
<dbReference type="SUPFAM" id="SSF88723">
    <property type="entry name" value="PIN domain-like"/>
    <property type="match status" value="1"/>
</dbReference>
<dbReference type="PANTHER" id="PTHR33653:SF1">
    <property type="entry name" value="RIBONUCLEASE VAPC2"/>
    <property type="match status" value="1"/>
</dbReference>
<keyword evidence="10" id="KW-0255">Endonuclease</keyword>
<keyword evidence="5 8" id="KW-0378">Hydrolase</keyword>
<dbReference type="EC" id="3.1.-.-" evidence="8"/>
<dbReference type="Gene3D" id="3.40.50.1010">
    <property type="entry name" value="5'-nuclease"/>
    <property type="match status" value="1"/>
</dbReference>
<feature type="binding site" evidence="8">
    <location>
        <position position="7"/>
    </location>
    <ligand>
        <name>Mg(2+)</name>
        <dbReference type="ChEBI" id="CHEBI:18420"/>
    </ligand>
</feature>
<keyword evidence="8" id="KW-0800">Toxin</keyword>
<dbReference type="EMBL" id="FNRF01000003">
    <property type="protein sequence ID" value="SEA52335.1"/>
    <property type="molecule type" value="Genomic_DNA"/>
</dbReference>
<keyword evidence="2 8" id="KW-1277">Toxin-antitoxin system</keyword>
<dbReference type="AlphaFoldDB" id="A0A1H4BVW1"/>
<proteinExistence type="inferred from homology"/>
<sequence length="133" mass="14981">MKGYLLDTSTCVFLFRANREVANKLNQIGSENCYICDVVLAELRYGAYNSDFVEDNLKMIDEFVKMVKVLPFADSIDVFAQEKVRLRKSGKPIEDFDLLIGCAAKAAGLTVVTHNTKHFSHISGLKIEDWINS</sequence>
<dbReference type="CDD" id="cd18743">
    <property type="entry name" value="PIN_VapC4-5_FitB-like"/>
    <property type="match status" value="1"/>
</dbReference>
<evidence type="ECO:0000256" key="7">
    <source>
        <dbReference type="ARBA" id="ARBA00038093"/>
    </source>
</evidence>
<dbReference type="Proteomes" id="UP000182257">
    <property type="component" value="Unassembled WGS sequence"/>
</dbReference>
<dbReference type="InterPro" id="IPR050556">
    <property type="entry name" value="Type_II_TA_system_RNase"/>
</dbReference>
<dbReference type="OrthoDB" id="9796690at2"/>
<evidence type="ECO:0000256" key="4">
    <source>
        <dbReference type="ARBA" id="ARBA00022723"/>
    </source>
</evidence>
<feature type="binding site" evidence="8">
    <location>
        <position position="97"/>
    </location>
    <ligand>
        <name>Mg(2+)</name>
        <dbReference type="ChEBI" id="CHEBI:18420"/>
    </ligand>
</feature>
<evidence type="ECO:0000313" key="10">
    <source>
        <dbReference type="EMBL" id="SEA52335.1"/>
    </source>
</evidence>
<comment type="similarity">
    <text evidence="7 8">Belongs to the PINc/VapC protein family.</text>
</comment>
<accession>A0A1H4BVW1</accession>
<dbReference type="GO" id="GO:0000287">
    <property type="term" value="F:magnesium ion binding"/>
    <property type="evidence" value="ECO:0007669"/>
    <property type="project" value="UniProtKB-UniRule"/>
</dbReference>
<evidence type="ECO:0000256" key="5">
    <source>
        <dbReference type="ARBA" id="ARBA00022801"/>
    </source>
</evidence>
<dbReference type="GO" id="GO:0004540">
    <property type="term" value="F:RNA nuclease activity"/>
    <property type="evidence" value="ECO:0007669"/>
    <property type="project" value="InterPro"/>
</dbReference>
<reference evidence="10 11" key="1">
    <citation type="submission" date="2016-10" db="EMBL/GenBank/DDBJ databases">
        <authorList>
            <person name="de Groot N.N."/>
        </authorList>
    </citation>
    <scope>NUCLEOTIDE SEQUENCE [LARGE SCALE GENOMIC DNA]</scope>
    <source>
        <strain evidence="10 11">D31d</strain>
    </source>
</reference>
<keyword evidence="3 8" id="KW-0540">Nuclease</keyword>
<dbReference type="InterPro" id="IPR002716">
    <property type="entry name" value="PIN_dom"/>
</dbReference>
<evidence type="ECO:0000256" key="8">
    <source>
        <dbReference type="HAMAP-Rule" id="MF_00265"/>
    </source>
</evidence>